<comment type="caution">
    <text evidence="2">The sequence shown here is derived from an EMBL/GenBank/DDBJ whole genome shotgun (WGS) entry which is preliminary data.</text>
</comment>
<gene>
    <name evidence="2" type="ORF">COLSTE_01132</name>
</gene>
<organism evidence="2 3">
    <name type="scientific">Collinsella stercoris DSM 13279</name>
    <dbReference type="NCBI Taxonomy" id="445975"/>
    <lineage>
        <taxon>Bacteria</taxon>
        <taxon>Bacillati</taxon>
        <taxon>Actinomycetota</taxon>
        <taxon>Coriobacteriia</taxon>
        <taxon>Coriobacteriales</taxon>
        <taxon>Coriobacteriaceae</taxon>
        <taxon>Collinsella</taxon>
    </lineage>
</organism>
<name>B6GAN2_9ACTN</name>
<dbReference type="STRING" id="445975.COLSTE_01132"/>
<evidence type="ECO:0000313" key="3">
    <source>
        <dbReference type="Proteomes" id="UP000003560"/>
    </source>
</evidence>
<reference evidence="2 3" key="1">
    <citation type="submission" date="2008-10" db="EMBL/GenBank/DDBJ databases">
        <title>Draft genome sequence of Collinsella stercoris (DSM 13279).</title>
        <authorList>
            <person name="Sudarsanam P."/>
            <person name="Ley R."/>
            <person name="Guruge J."/>
            <person name="Turnbaugh P.J."/>
            <person name="Mahowald M."/>
            <person name="Liep D."/>
            <person name="Gordon J."/>
        </authorList>
    </citation>
    <scope>NUCLEOTIDE SEQUENCE [LARGE SCALE GENOMIC DNA]</scope>
    <source>
        <strain evidence="2 3">DSM 13279</strain>
    </source>
</reference>
<dbReference type="Proteomes" id="UP000003560">
    <property type="component" value="Unassembled WGS sequence"/>
</dbReference>
<dbReference type="EMBL" id="ABXJ01000066">
    <property type="protein sequence ID" value="EEA90650.1"/>
    <property type="molecule type" value="Genomic_DNA"/>
</dbReference>
<dbReference type="AlphaFoldDB" id="B6GAN2"/>
<dbReference type="HOGENOM" id="CLU_2823708_0_0_11"/>
<sequence length="66" mass="7105">MEAVIKRKAGRVAAGKHRTRPVEVHMRTVPILTEGQRERAREAVAGAAIVGCVVLTGLVEGSTWPM</sequence>
<dbReference type="GeneID" id="98001910"/>
<reference evidence="2 3" key="2">
    <citation type="submission" date="2008-10" db="EMBL/GenBank/DDBJ databases">
        <authorList>
            <person name="Fulton L."/>
            <person name="Clifton S."/>
            <person name="Fulton B."/>
            <person name="Xu J."/>
            <person name="Minx P."/>
            <person name="Pepin K.H."/>
            <person name="Johnson M."/>
            <person name="Thiruvilangam P."/>
            <person name="Bhonagiri V."/>
            <person name="Nash W.E."/>
            <person name="Mardis E.R."/>
            <person name="Wilson R.K."/>
        </authorList>
    </citation>
    <scope>NUCLEOTIDE SEQUENCE [LARGE SCALE GENOMIC DNA]</scope>
    <source>
        <strain evidence="2 3">DSM 13279</strain>
    </source>
</reference>
<keyword evidence="1" id="KW-1133">Transmembrane helix</keyword>
<keyword evidence="1" id="KW-0812">Transmembrane</keyword>
<protein>
    <submittedName>
        <fullName evidence="2">Uncharacterized protein</fullName>
    </submittedName>
</protein>
<accession>B6GAN2</accession>
<dbReference type="RefSeq" id="WP_006720785.1">
    <property type="nucleotide sequence ID" value="NZ_CP085935.1"/>
</dbReference>
<proteinExistence type="predicted"/>
<keyword evidence="1" id="KW-0472">Membrane</keyword>
<keyword evidence="3" id="KW-1185">Reference proteome</keyword>
<evidence type="ECO:0000256" key="1">
    <source>
        <dbReference type="SAM" id="Phobius"/>
    </source>
</evidence>
<evidence type="ECO:0000313" key="2">
    <source>
        <dbReference type="EMBL" id="EEA90650.1"/>
    </source>
</evidence>
<feature type="transmembrane region" description="Helical" evidence="1">
    <location>
        <begin position="43"/>
        <end position="64"/>
    </location>
</feature>